<name>E6U9N2_ETHHY</name>
<evidence type="ECO:0000256" key="1">
    <source>
        <dbReference type="SAM" id="MobiDB-lite"/>
    </source>
</evidence>
<organism evidence="2 3">
    <name type="scientific">Ethanoligenens harbinense (strain DSM 18485 / JCM 12961 / CGMCC 1.5033 / YUAN-3)</name>
    <dbReference type="NCBI Taxonomy" id="663278"/>
    <lineage>
        <taxon>Bacteria</taxon>
        <taxon>Bacillati</taxon>
        <taxon>Bacillota</taxon>
        <taxon>Clostridia</taxon>
        <taxon>Eubacteriales</taxon>
        <taxon>Oscillospiraceae</taxon>
        <taxon>Ethanoligenens</taxon>
    </lineage>
</organism>
<protein>
    <submittedName>
        <fullName evidence="2">Uncharacterized protein</fullName>
    </submittedName>
</protein>
<dbReference type="EMBL" id="CP002400">
    <property type="protein sequence ID" value="ADU27318.1"/>
    <property type="molecule type" value="Genomic_DNA"/>
</dbReference>
<dbReference type="AlphaFoldDB" id="E6U9N2"/>
<dbReference type="Proteomes" id="UP000001551">
    <property type="component" value="Chromosome"/>
</dbReference>
<accession>E6U9N2</accession>
<dbReference type="RefSeq" id="WP_013485669.1">
    <property type="nucleotide sequence ID" value="NC_014828.1"/>
</dbReference>
<dbReference type="KEGG" id="eha:Ethha_1793"/>
<feature type="region of interest" description="Disordered" evidence="1">
    <location>
        <begin position="53"/>
        <end position="77"/>
    </location>
</feature>
<gene>
    <name evidence="2" type="ordered locus">Ethha_1793</name>
</gene>
<reference evidence="2 3" key="1">
    <citation type="submission" date="2010-12" db="EMBL/GenBank/DDBJ databases">
        <title>Complete sequence of Ethanoligenens harbinense YUAN-3.</title>
        <authorList>
            <person name="Lucas S."/>
            <person name="Copeland A."/>
            <person name="Lapidus A."/>
            <person name="Cheng J.-F."/>
            <person name="Bruce D."/>
            <person name="Goodwin L."/>
            <person name="Pitluck S."/>
            <person name="Chertkov O."/>
            <person name="Misra M."/>
            <person name="Detter J.C."/>
            <person name="Han C."/>
            <person name="Tapia R."/>
            <person name="Land M."/>
            <person name="Hauser L."/>
            <person name="Jeffries C."/>
            <person name="Kyrpides N."/>
            <person name="Ivanova N."/>
            <person name="Mikhailova N."/>
            <person name="Wang A."/>
            <person name="Mouttaki H."/>
            <person name="He Z."/>
            <person name="Zhou J."/>
            <person name="Hemme C.L."/>
            <person name="Woyke T."/>
        </authorList>
    </citation>
    <scope>NUCLEOTIDE SEQUENCE [LARGE SCALE GENOMIC DNA]</scope>
    <source>
        <strain evidence="3">DSM 18485 / JCM 12961 / CGMCC 1.5033 / YUAN-3</strain>
    </source>
</reference>
<evidence type="ECO:0000313" key="3">
    <source>
        <dbReference type="Proteomes" id="UP000001551"/>
    </source>
</evidence>
<dbReference type="HOGENOM" id="CLU_2632761_0_0_9"/>
<sequence length="77" mass="8715">MEHARKRRFIPIHGAASWQHHGGVDFLVTSQFCGWESIITRLQELMVAELEDGEFDDSDGDRLPDGEDTDTLSSEKP</sequence>
<proteinExistence type="predicted"/>
<evidence type="ECO:0000313" key="2">
    <source>
        <dbReference type="EMBL" id="ADU27318.1"/>
    </source>
</evidence>
<keyword evidence="3" id="KW-1185">Reference proteome</keyword>
<dbReference type="STRING" id="663278.Ethha_1793"/>